<sequence length="172" mass="19156">MQIRCWSDSRQLLPKWKTSTSCKRLEPKSVRVPRECQLGGLYGINGNVEEKRGWWGGACSNEEEWQKTSLVLVGWVPTARRLRWKGGYSFERALVDDGEGATTNIEEGGEVTNCMQWRGCAGGWEITVAACGGKGSDGAGGMIEAVDDSFWPSQGRVSGLEKAKRFVCWWHH</sequence>
<evidence type="ECO:0000313" key="2">
    <source>
        <dbReference type="Proteomes" id="UP000287651"/>
    </source>
</evidence>
<dbReference type="AlphaFoldDB" id="A0A426ZLM5"/>
<accession>A0A426ZLM5</accession>
<proteinExistence type="predicted"/>
<reference evidence="1 2" key="1">
    <citation type="journal article" date="2014" name="Agronomy (Basel)">
        <title>A Draft Genome Sequence for Ensete ventricosum, the Drought-Tolerant Tree Against Hunger.</title>
        <authorList>
            <person name="Harrison J."/>
            <person name="Moore K.A."/>
            <person name="Paszkiewicz K."/>
            <person name="Jones T."/>
            <person name="Grant M."/>
            <person name="Ambacheew D."/>
            <person name="Muzemil S."/>
            <person name="Studholme D.J."/>
        </authorList>
    </citation>
    <scope>NUCLEOTIDE SEQUENCE [LARGE SCALE GENOMIC DNA]</scope>
</reference>
<dbReference type="EMBL" id="AMZH03006047">
    <property type="protein sequence ID" value="RRT64804.1"/>
    <property type="molecule type" value="Genomic_DNA"/>
</dbReference>
<gene>
    <name evidence="1" type="ORF">B296_00007374</name>
</gene>
<protein>
    <submittedName>
        <fullName evidence="1">Uncharacterized protein</fullName>
    </submittedName>
</protein>
<name>A0A426ZLM5_ENSVE</name>
<organism evidence="1 2">
    <name type="scientific">Ensete ventricosum</name>
    <name type="common">Abyssinian banana</name>
    <name type="synonym">Musa ensete</name>
    <dbReference type="NCBI Taxonomy" id="4639"/>
    <lineage>
        <taxon>Eukaryota</taxon>
        <taxon>Viridiplantae</taxon>
        <taxon>Streptophyta</taxon>
        <taxon>Embryophyta</taxon>
        <taxon>Tracheophyta</taxon>
        <taxon>Spermatophyta</taxon>
        <taxon>Magnoliopsida</taxon>
        <taxon>Liliopsida</taxon>
        <taxon>Zingiberales</taxon>
        <taxon>Musaceae</taxon>
        <taxon>Ensete</taxon>
    </lineage>
</organism>
<comment type="caution">
    <text evidence="1">The sequence shown here is derived from an EMBL/GenBank/DDBJ whole genome shotgun (WGS) entry which is preliminary data.</text>
</comment>
<dbReference type="Proteomes" id="UP000287651">
    <property type="component" value="Unassembled WGS sequence"/>
</dbReference>
<evidence type="ECO:0000313" key="1">
    <source>
        <dbReference type="EMBL" id="RRT64804.1"/>
    </source>
</evidence>